<gene>
    <name evidence="7" type="ORF">BG910_07895</name>
</gene>
<dbReference type="PANTHER" id="PTHR33884">
    <property type="entry name" value="UPF0410 PROTEIN YMGE"/>
    <property type="match status" value="1"/>
</dbReference>
<evidence type="ECO:0000256" key="2">
    <source>
        <dbReference type="ARBA" id="ARBA00011006"/>
    </source>
</evidence>
<dbReference type="InterPro" id="IPR007341">
    <property type="entry name" value="Transgly_assoc"/>
</dbReference>
<dbReference type="GO" id="GO:0005886">
    <property type="term" value="C:plasma membrane"/>
    <property type="evidence" value="ECO:0007669"/>
    <property type="project" value="UniProtKB-SubCell"/>
</dbReference>
<evidence type="ECO:0000256" key="5">
    <source>
        <dbReference type="ARBA" id="ARBA00022989"/>
    </source>
</evidence>
<evidence type="ECO:0000256" key="3">
    <source>
        <dbReference type="ARBA" id="ARBA00022475"/>
    </source>
</evidence>
<dbReference type="Proteomes" id="UP000198238">
    <property type="component" value="Chromosome"/>
</dbReference>
<name>A0A220S2G9_9NEIS</name>
<sequence>MGWLVTVIVGFIVGVLAKFLHPGNDNLGFIMTTILGIAGAALAGFVGEAAGLYQVGQPAGWIASTVAAVVILAVYTRFIKNRR</sequence>
<evidence type="ECO:0000313" key="8">
    <source>
        <dbReference type="Proteomes" id="UP000198238"/>
    </source>
</evidence>
<keyword evidence="3" id="KW-1003">Cell membrane</keyword>
<dbReference type="KEGG" id="nei:BG910_07895"/>
<accession>A0A220S2G9</accession>
<comment type="similarity">
    <text evidence="2">Belongs to the UPF0410 family.</text>
</comment>
<dbReference type="OrthoDB" id="9811343at2"/>
<keyword evidence="6" id="KW-0472">Membrane</keyword>
<keyword evidence="8" id="KW-1185">Reference proteome</keyword>
<dbReference type="AlphaFoldDB" id="A0A220S2G9"/>
<evidence type="ECO:0000256" key="4">
    <source>
        <dbReference type="ARBA" id="ARBA00022692"/>
    </source>
</evidence>
<protein>
    <submittedName>
        <fullName evidence="7">GlsB/YeaQ/YmgE family stress response membrane protein</fullName>
    </submittedName>
</protein>
<evidence type="ECO:0000256" key="6">
    <source>
        <dbReference type="ARBA" id="ARBA00023136"/>
    </source>
</evidence>
<reference evidence="7 8" key="1">
    <citation type="submission" date="2017-06" db="EMBL/GenBank/DDBJ databases">
        <title>Neisseria chenwenguii sp. nov., isolated from the intestinal contents of Tibetan Plateau Pika in Yushu, Qinghai Province, China.</title>
        <authorList>
            <person name="Zhang G."/>
        </authorList>
    </citation>
    <scope>NUCLEOTIDE SEQUENCE [LARGE SCALE GENOMIC DNA]</scope>
    <source>
        <strain evidence="7 8">10023</strain>
    </source>
</reference>
<dbReference type="EMBL" id="CP022278">
    <property type="protein sequence ID" value="ASK27669.1"/>
    <property type="molecule type" value="Genomic_DNA"/>
</dbReference>
<keyword evidence="5" id="KW-1133">Transmembrane helix</keyword>
<dbReference type="RefSeq" id="WP_089036368.1">
    <property type="nucleotide sequence ID" value="NZ_CP022278.1"/>
</dbReference>
<evidence type="ECO:0000313" key="7">
    <source>
        <dbReference type="EMBL" id="ASK27669.1"/>
    </source>
</evidence>
<dbReference type="Pfam" id="PF04226">
    <property type="entry name" value="Transgly_assoc"/>
    <property type="match status" value="1"/>
</dbReference>
<comment type="subcellular location">
    <subcellularLocation>
        <location evidence="1">Cell membrane</location>
        <topology evidence="1">Multi-pass membrane protein</topology>
    </subcellularLocation>
</comment>
<organism evidence="7 8">
    <name type="scientific">Neisseria chenwenguii</name>
    <dbReference type="NCBI Taxonomy" id="1853278"/>
    <lineage>
        <taxon>Bacteria</taxon>
        <taxon>Pseudomonadati</taxon>
        <taxon>Pseudomonadota</taxon>
        <taxon>Betaproteobacteria</taxon>
        <taxon>Neisseriales</taxon>
        <taxon>Neisseriaceae</taxon>
        <taxon>Neisseria</taxon>
    </lineage>
</organism>
<proteinExistence type="inferred from homology"/>
<evidence type="ECO:0000256" key="1">
    <source>
        <dbReference type="ARBA" id="ARBA00004651"/>
    </source>
</evidence>
<dbReference type="PANTHER" id="PTHR33884:SF7">
    <property type="entry name" value="BSL8023 PROTEIN"/>
    <property type="match status" value="1"/>
</dbReference>
<keyword evidence="4" id="KW-0812">Transmembrane</keyword>